<dbReference type="AlphaFoldDB" id="X1SMD5"/>
<reference evidence="1" key="1">
    <citation type="journal article" date="2014" name="Front. Microbiol.">
        <title>High frequency of phylogenetically diverse reductive dehalogenase-homologous genes in deep subseafloor sedimentary metagenomes.</title>
        <authorList>
            <person name="Kawai M."/>
            <person name="Futagami T."/>
            <person name="Toyoda A."/>
            <person name="Takaki Y."/>
            <person name="Nishi S."/>
            <person name="Hori S."/>
            <person name="Arai W."/>
            <person name="Tsubouchi T."/>
            <person name="Morono Y."/>
            <person name="Uchiyama I."/>
            <person name="Ito T."/>
            <person name="Fujiyama A."/>
            <person name="Inagaki F."/>
            <person name="Takami H."/>
        </authorList>
    </citation>
    <scope>NUCLEOTIDE SEQUENCE</scope>
    <source>
        <strain evidence="1">Expedition CK06-06</strain>
    </source>
</reference>
<protein>
    <recommendedName>
        <fullName evidence="2">Nitronate monooxygenase domain-containing protein</fullName>
    </recommendedName>
</protein>
<dbReference type="EMBL" id="BARW01006756">
    <property type="protein sequence ID" value="GAI80321.1"/>
    <property type="molecule type" value="Genomic_DNA"/>
</dbReference>
<accession>X1SMD5</accession>
<organism evidence="1">
    <name type="scientific">marine sediment metagenome</name>
    <dbReference type="NCBI Taxonomy" id="412755"/>
    <lineage>
        <taxon>unclassified sequences</taxon>
        <taxon>metagenomes</taxon>
        <taxon>ecological metagenomes</taxon>
    </lineage>
</organism>
<name>X1SMD5_9ZZZZ</name>
<gene>
    <name evidence="1" type="ORF">S12H4_14188</name>
</gene>
<proteinExistence type="predicted"/>
<evidence type="ECO:0008006" key="2">
    <source>
        <dbReference type="Google" id="ProtNLM"/>
    </source>
</evidence>
<comment type="caution">
    <text evidence="1">The sequence shown here is derived from an EMBL/GenBank/DDBJ whole genome shotgun (WGS) entry which is preliminary data.</text>
</comment>
<sequence>MGKVGKVKVSRLILGGNLIGGAAHSRDLIYVSVLIRNYFTDEKIMETWQIAEESGINTMSAWSSKQMLRVFHRYRKERGGKIQWLGHTSFKKDAIKTCIDNGAVGIYVCGDPTDRCVKSGRLDLLADAISLIKENGLFAGIACHVLRVLRAVEVAGIEVDFYMKTLHHGNYWSASPEDKREYDVRVWDPNWDPKDEASGYYHDNIWCINPEGTIEYMKQITKPWMAFKVLAAGAIHPKDGFRYAFENGADFVHVGMFDFQVREDAIIARDILSGKMNRQRPWRA</sequence>
<evidence type="ECO:0000313" key="1">
    <source>
        <dbReference type="EMBL" id="GAI80321.1"/>
    </source>
</evidence>